<sequence>MSYTYEELIEDLEMGMEIEFGYKGDRYAISWSDRGWHLAKYGEVEPQTFKGYEELLQNGKIDSKNIREIWPYIRP</sequence>
<dbReference type="EMBL" id="LGVR01000029">
    <property type="protein sequence ID" value="KOA88468.1"/>
    <property type="molecule type" value="Genomic_DNA"/>
</dbReference>
<gene>
    <name evidence="1" type="ORF">ADU74_06530</name>
</gene>
<dbReference type="AlphaFoldDB" id="A0A9Q1UY42"/>
<protein>
    <submittedName>
        <fullName evidence="1">Uncharacterized protein</fullName>
    </submittedName>
</protein>
<reference evidence="1 2" key="1">
    <citation type="submission" date="2015-07" db="EMBL/GenBank/DDBJ databases">
        <title>Draft genome sequences of 17 French Clostridium botulinum group III.</title>
        <authorList>
            <person name="Woudstra C."/>
            <person name="Le Marechal C."/>
            <person name="Souillard R."/>
            <person name="Bayon-Auboyer M.-H."/>
            <person name="Dessouter D."/>
            <person name="Fach P."/>
        </authorList>
    </citation>
    <scope>NUCLEOTIDE SEQUENCE [LARGE SCALE GENOMIC DNA]</scope>
    <source>
        <strain evidence="1 2">12LNRI-CD</strain>
    </source>
</reference>
<organism evidence="1 2">
    <name type="scientific">Clostridium botulinum</name>
    <dbReference type="NCBI Taxonomy" id="1491"/>
    <lineage>
        <taxon>Bacteria</taxon>
        <taxon>Bacillati</taxon>
        <taxon>Bacillota</taxon>
        <taxon>Clostridia</taxon>
        <taxon>Eubacteriales</taxon>
        <taxon>Clostridiaceae</taxon>
        <taxon>Clostridium</taxon>
    </lineage>
</organism>
<dbReference type="RefSeq" id="WP_013724586.1">
    <property type="nucleotide sequence ID" value="NZ_LGVP01000010.1"/>
</dbReference>
<accession>A0A9Q1UY42</accession>
<comment type="caution">
    <text evidence="1">The sequence shown here is derived from an EMBL/GenBank/DDBJ whole genome shotgun (WGS) entry which is preliminary data.</text>
</comment>
<proteinExistence type="predicted"/>
<evidence type="ECO:0000313" key="2">
    <source>
        <dbReference type="Proteomes" id="UP000037540"/>
    </source>
</evidence>
<dbReference type="Proteomes" id="UP000037540">
    <property type="component" value="Unassembled WGS sequence"/>
</dbReference>
<name>A0A9Q1UY42_CLOBO</name>
<evidence type="ECO:0000313" key="1">
    <source>
        <dbReference type="EMBL" id="KOA88468.1"/>
    </source>
</evidence>